<accession>A0ABV4UE41</accession>
<dbReference type="InterPro" id="IPR003672">
    <property type="entry name" value="CobN/Mg_chltase"/>
</dbReference>
<dbReference type="Proteomes" id="UP001574673">
    <property type="component" value="Unassembled WGS sequence"/>
</dbReference>
<evidence type="ECO:0000259" key="2">
    <source>
        <dbReference type="Pfam" id="PF02514"/>
    </source>
</evidence>
<proteinExistence type="predicted"/>
<sequence>MNPAQHTVVVIDATATHLPLLGRAVAAFSPEETACLRVAAAGKDDLFDSKRIAAMAETIRSSSALVLLPHGGARSIPGIDALAEAAAGKLIHVQAGGMSSEDVELAREIGSDFGSEAYKRRHAYLREGGLNNLRGMLLTLARELGCDLPEPPAPEKLPREGLYHPDWRGGLLDRDAYLDWARARVGEDAPVIGMWFGNYAWQNGDLATYDALIAEIEAQGGIPLAVFHSRFRDAEVGNMSVAEVTEHFFKREGKTLIEALFSPMSFSLTQATPGSDQVLPELDVPTLQLILTYNPRAQWEETTQAVSPMDVSVNIAQPEFDGAIIGTVVATRDDIGVDPATGARLLVRKPVPDRCRHVVRWAMNWAKLRRTPPYERKVAIIFHQYPPRNDRLGCASGLDSFESVNVLLESMAAQGYRIDRRFENGEAIAFEMIDRLTSDRRYLQPAQMAERAVGTIDTPTALRWHAERSEKMQREMDEKWGPAPGVTFYHDGKLLVGGMVVGNVFLGVQPPRARMEEADQPVLQPDGQTIHDPYLPATHHYLGYYRWLREEFGAHAVIHVGTHGTLEWMPGKSTGLSRDCYPDAAISDIPHLYPYIINNPGEGTQAKRRSYCVILDHMIPPQTNAGKTEEFEKIEDLLEAAYYAKHEDPAKITLILEKVWALAAEAHLDADIGMTREAAEESPFDFFGKLHGYLETVDVTSINDGLHTFGQVPPPERFNETMVHLTRLPNGEVASLWDAVAAARGFDGEDLRDHPGELVPALGKTKGQVLSQILIDVRAAYDALDEAGWSDEAIRHETQARFNGSQRVADVLHFVHDGIRPKLQQITDEIKYALHGLDGGFVPPGGSGSPTRGRIDILPTGRNFFSVDPFKIPTPEAWEVGVRQADALVERYTQDEGKVPRQVGMVLWGVPTMSTRGDDMAQIFYMMGVRPVWNRHSGRVDGVEVIPLEERKYPRIDVTVRTSGFFRDAFPNLMETIDSAARMIAALKEPPEVNPLAHNVTVEREELIKAGLSPEEAEKRAAFRVYSDKPGTYGAGVADLLFSGQWEKTADLGEIYIAWGGYAYGEGVYGEARQDDFRKRMGKLDLTVKNESTREYDIFSCVDFNNYHGGMNAAVKAASGKYVPSYSGDSSDPRKPRIRSTDEEGRFIFRTRVLNPKWIEGMKRHGYKGAGDMSFLIDICYHWDASSGILEDWQYKEMAKTYAFDPEMQRFFKEHNPYALQNIAERLLEAISRGLWENPGEDKEKLEALLLDAEGDIEDSLATGMREAIKASA</sequence>
<comment type="caution">
    <text evidence="3">The sequence shown here is derived from an EMBL/GenBank/DDBJ whole genome shotgun (WGS) entry which is preliminary data.</text>
</comment>
<name>A0ABV4UE41_9RHOO</name>
<dbReference type="EMBL" id="JBEUWX010000002">
    <property type="protein sequence ID" value="MFA9949738.1"/>
    <property type="molecule type" value="Genomic_DNA"/>
</dbReference>
<dbReference type="Pfam" id="PF02514">
    <property type="entry name" value="CobN-Mg_chel"/>
    <property type="match status" value="1"/>
</dbReference>
<organism evidence="3 4">
    <name type="scientific">Dentiradicibacter hellwigii</name>
    <dbReference type="NCBI Taxonomy" id="3149053"/>
    <lineage>
        <taxon>Bacteria</taxon>
        <taxon>Pseudomonadati</taxon>
        <taxon>Pseudomonadota</taxon>
        <taxon>Betaproteobacteria</taxon>
        <taxon>Rhodocyclales</taxon>
        <taxon>Rhodocyclaceae</taxon>
        <taxon>Dentiradicibacter</taxon>
    </lineage>
</organism>
<reference evidence="4" key="1">
    <citation type="submission" date="2024-06" db="EMBL/GenBank/DDBJ databases">
        <title>Radixoralia hellwigii gen. nov., sp nov., isolated from a root canal in the human oral cavity.</title>
        <authorList>
            <person name="Bartsch S."/>
            <person name="Wittmer A."/>
            <person name="Schulz A.-K."/>
            <person name="Neumann-Schaal M."/>
            <person name="Wolf J."/>
            <person name="Gronow S."/>
            <person name="Tennert C."/>
            <person name="Haecker G."/>
            <person name="Cieplik F."/>
            <person name="Al-Ahmad A."/>
        </authorList>
    </citation>
    <scope>NUCLEOTIDE SEQUENCE [LARGE SCALE GENOMIC DNA]</scope>
    <source>
        <strain evidence="4">Wk13</strain>
    </source>
</reference>
<dbReference type="InterPro" id="IPR011953">
    <property type="entry name" value="Cobalto_CobN"/>
</dbReference>
<keyword evidence="3" id="KW-0436">Ligase</keyword>
<dbReference type="PANTHER" id="PTHR44119">
    <property type="entry name" value="MAGNESIUM-CHELATASE SUBUNIT CHLH, CHLOROPLASTIC"/>
    <property type="match status" value="1"/>
</dbReference>
<gene>
    <name evidence="3" type="primary">cobN</name>
    <name evidence="3" type="ORF">ABCS64_05245</name>
</gene>
<keyword evidence="4" id="KW-1185">Reference proteome</keyword>
<dbReference type="GO" id="GO:0051116">
    <property type="term" value="F:cobaltochelatase activity"/>
    <property type="evidence" value="ECO:0007669"/>
    <property type="project" value="UniProtKB-EC"/>
</dbReference>
<dbReference type="NCBIfam" id="TIGR02257">
    <property type="entry name" value="cobalto_cobN"/>
    <property type="match status" value="1"/>
</dbReference>
<evidence type="ECO:0000313" key="4">
    <source>
        <dbReference type="Proteomes" id="UP001574673"/>
    </source>
</evidence>
<protein>
    <recommendedName>
        <fullName evidence="1">Cobaltochelatase subunit CobN</fullName>
        <ecNumber evidence="1">6.6.1.2</ecNumber>
    </recommendedName>
</protein>
<dbReference type="PANTHER" id="PTHR44119:SF4">
    <property type="entry name" value="AEROBIC COBALTOCHELATASE SUBUNIT COBN"/>
    <property type="match status" value="1"/>
</dbReference>
<dbReference type="RefSeq" id="WP_418890847.1">
    <property type="nucleotide sequence ID" value="NZ_JBEUWX010000002.1"/>
</dbReference>
<evidence type="ECO:0000256" key="1">
    <source>
        <dbReference type="NCBIfam" id="TIGR02257"/>
    </source>
</evidence>
<dbReference type="EC" id="6.6.1.2" evidence="1"/>
<dbReference type="CDD" id="cd10150">
    <property type="entry name" value="CobN_like"/>
    <property type="match status" value="1"/>
</dbReference>
<feature type="domain" description="CobN/magnesium chelatase" evidence="2">
    <location>
        <begin position="122"/>
        <end position="1241"/>
    </location>
</feature>
<evidence type="ECO:0000313" key="3">
    <source>
        <dbReference type="EMBL" id="MFA9949738.1"/>
    </source>
</evidence>